<dbReference type="GO" id="GO:0007165">
    <property type="term" value="P:signal transduction"/>
    <property type="evidence" value="ECO:0007669"/>
    <property type="project" value="InterPro"/>
</dbReference>
<evidence type="ECO:0000313" key="4">
    <source>
        <dbReference type="Proteomes" id="UP000594261"/>
    </source>
</evidence>
<organism evidence="3 4">
    <name type="scientific">Quercus lobata</name>
    <name type="common">Valley oak</name>
    <dbReference type="NCBI Taxonomy" id="97700"/>
    <lineage>
        <taxon>Eukaryota</taxon>
        <taxon>Viridiplantae</taxon>
        <taxon>Streptophyta</taxon>
        <taxon>Embryophyta</taxon>
        <taxon>Tracheophyta</taxon>
        <taxon>Spermatophyta</taxon>
        <taxon>Magnoliopsida</taxon>
        <taxon>eudicotyledons</taxon>
        <taxon>Gunneridae</taxon>
        <taxon>Pentapetalae</taxon>
        <taxon>rosids</taxon>
        <taxon>fabids</taxon>
        <taxon>Fagales</taxon>
        <taxon>Fagaceae</taxon>
        <taxon>Quercus</taxon>
    </lineage>
</organism>
<evidence type="ECO:0000313" key="3">
    <source>
        <dbReference type="EnsemblPlants" id="QL10p021722:mrna:CDS:1"/>
    </source>
</evidence>
<dbReference type="EMBL" id="LRBV02000010">
    <property type="status" value="NOT_ANNOTATED_CDS"/>
    <property type="molecule type" value="Genomic_DNA"/>
</dbReference>
<dbReference type="OMA" id="VIISIMH"/>
<sequence length="105" mass="12052">MPSMSTEEASSSSSFSSTTPRWKYDVFLSFRGEDTRNTFTDHLYEALKKKGIITFRDEEKLETGKSVSLELFKAIEDSMIAVVIFSKTMHFLHGAWMNLERLLST</sequence>
<dbReference type="PANTHER" id="PTHR32009:SF153">
    <property type="entry name" value="TMV RESISTANCE PROTEIN N-LIKE"/>
    <property type="match status" value="1"/>
</dbReference>
<dbReference type="Pfam" id="PF01582">
    <property type="entry name" value="TIR"/>
    <property type="match status" value="1"/>
</dbReference>
<reference evidence="3" key="2">
    <citation type="submission" date="2021-01" db="UniProtKB">
        <authorList>
            <consortium name="EnsemblPlants"/>
        </authorList>
    </citation>
    <scope>IDENTIFICATION</scope>
</reference>
<dbReference type="PROSITE" id="PS50104">
    <property type="entry name" value="TIR"/>
    <property type="match status" value="1"/>
</dbReference>
<dbReference type="SUPFAM" id="SSF52200">
    <property type="entry name" value="Toll/Interleukin receptor TIR domain"/>
    <property type="match status" value="1"/>
</dbReference>
<dbReference type="InterPro" id="IPR000157">
    <property type="entry name" value="TIR_dom"/>
</dbReference>
<proteinExistence type="predicted"/>
<dbReference type="EnsemblPlants" id="QL10p021722:mrna">
    <property type="protein sequence ID" value="QL10p021722:mrna:CDS:1"/>
    <property type="gene ID" value="QL10p021722"/>
</dbReference>
<dbReference type="InterPro" id="IPR035897">
    <property type="entry name" value="Toll_tir_struct_dom_sf"/>
</dbReference>
<dbReference type="Gene3D" id="3.40.50.10140">
    <property type="entry name" value="Toll/interleukin-1 receptor homology (TIR) domain"/>
    <property type="match status" value="1"/>
</dbReference>
<dbReference type="PANTHER" id="PTHR32009">
    <property type="entry name" value="TMV RESISTANCE PROTEIN N-LIKE"/>
    <property type="match status" value="1"/>
</dbReference>
<name>A0A7N2MSH0_QUELO</name>
<feature type="domain" description="TIR" evidence="2">
    <location>
        <begin position="22"/>
        <end position="105"/>
    </location>
</feature>
<dbReference type="Proteomes" id="UP000594261">
    <property type="component" value="Chromosome 10"/>
</dbReference>
<evidence type="ECO:0000259" key="2">
    <source>
        <dbReference type="PROSITE" id="PS50104"/>
    </source>
</evidence>
<accession>A0A7N2MSH0</accession>
<dbReference type="InParanoid" id="A0A7N2MSH0"/>
<keyword evidence="1" id="KW-0520">NAD</keyword>
<keyword evidence="4" id="KW-1185">Reference proteome</keyword>
<reference evidence="3 4" key="1">
    <citation type="journal article" date="2016" name="G3 (Bethesda)">
        <title>First Draft Assembly and Annotation of the Genome of a California Endemic Oak Quercus lobata Nee (Fagaceae).</title>
        <authorList>
            <person name="Sork V.L."/>
            <person name="Fitz-Gibbon S.T."/>
            <person name="Puiu D."/>
            <person name="Crepeau M."/>
            <person name="Gugger P.F."/>
            <person name="Sherman R."/>
            <person name="Stevens K."/>
            <person name="Langley C.H."/>
            <person name="Pellegrini M."/>
            <person name="Salzberg S.L."/>
        </authorList>
    </citation>
    <scope>NUCLEOTIDE SEQUENCE [LARGE SCALE GENOMIC DNA]</scope>
    <source>
        <strain evidence="3 4">cv. SW786</strain>
    </source>
</reference>
<dbReference type="AlphaFoldDB" id="A0A7N2MSH0"/>
<evidence type="ECO:0000256" key="1">
    <source>
        <dbReference type="ARBA" id="ARBA00023027"/>
    </source>
</evidence>
<protein>
    <recommendedName>
        <fullName evidence="2">TIR domain-containing protein</fullName>
    </recommendedName>
</protein>
<dbReference type="Gramene" id="QL10p021722:mrna">
    <property type="protein sequence ID" value="QL10p021722:mrna:CDS:1"/>
    <property type="gene ID" value="QL10p021722"/>
</dbReference>